<evidence type="ECO:0000313" key="3">
    <source>
        <dbReference type="Proteomes" id="UP000627292"/>
    </source>
</evidence>
<keyword evidence="3" id="KW-1185">Reference proteome</keyword>
<feature type="region of interest" description="Disordered" evidence="1">
    <location>
        <begin position="352"/>
        <end position="383"/>
    </location>
</feature>
<evidence type="ECO:0008006" key="4">
    <source>
        <dbReference type="Google" id="ProtNLM"/>
    </source>
</evidence>
<evidence type="ECO:0000313" key="2">
    <source>
        <dbReference type="EMBL" id="GGH67492.1"/>
    </source>
</evidence>
<proteinExistence type="predicted"/>
<dbReference type="RefSeq" id="WP_188952151.1">
    <property type="nucleotide sequence ID" value="NZ_BMIB01000002.1"/>
</dbReference>
<reference evidence="2" key="2">
    <citation type="submission" date="2020-09" db="EMBL/GenBank/DDBJ databases">
        <authorList>
            <person name="Sun Q."/>
            <person name="Zhou Y."/>
        </authorList>
    </citation>
    <scope>NUCLEOTIDE SEQUENCE</scope>
    <source>
        <strain evidence="2">CGMCC 1.15290</strain>
    </source>
</reference>
<gene>
    <name evidence="2" type="ORF">GCM10011379_22830</name>
</gene>
<comment type="caution">
    <text evidence="2">The sequence shown here is derived from an EMBL/GenBank/DDBJ whole genome shotgun (WGS) entry which is preliminary data.</text>
</comment>
<name>A0A917IXY8_9BACT</name>
<protein>
    <recommendedName>
        <fullName evidence="4">Adhesin domain-containing protein</fullName>
    </recommendedName>
</protein>
<feature type="compositionally biased region" description="Pro residues" evidence="1">
    <location>
        <begin position="369"/>
        <end position="383"/>
    </location>
</feature>
<evidence type="ECO:0000256" key="1">
    <source>
        <dbReference type="SAM" id="MobiDB-lite"/>
    </source>
</evidence>
<reference evidence="2" key="1">
    <citation type="journal article" date="2014" name="Int. J. Syst. Evol. Microbiol.">
        <title>Complete genome sequence of Corynebacterium casei LMG S-19264T (=DSM 44701T), isolated from a smear-ripened cheese.</title>
        <authorList>
            <consortium name="US DOE Joint Genome Institute (JGI-PGF)"/>
            <person name="Walter F."/>
            <person name="Albersmeier A."/>
            <person name="Kalinowski J."/>
            <person name="Ruckert C."/>
        </authorList>
    </citation>
    <scope>NUCLEOTIDE SEQUENCE</scope>
    <source>
        <strain evidence="2">CGMCC 1.15290</strain>
    </source>
</reference>
<sequence length="465" mass="51394">MKYFIIPVFILALHITGYAQEKEGKGRLTTKDSALAAERKKQATEPENEKTISVETDLENGLDLLLESDRRTVEIKTWDKPKVKISTTVVYRGESSLSDEAWFEKLNISWKKFGGSFRIISKSIVSFEGYGSGNFAVFEGDGKAARLVNKKRILTIYVPQQLKVEADIRNGELSLSGKVASLKLVSSNANISAGDVDRLIMRSQHDNVSLLSVKDGEIEINNSRVSIKNADELDIDSKYTNIEILTVNKATIRSSNDEYDIDNARTVRGRKNYGTLRIGTLLNSIDMEGANADIKIRHFDAGATLVKLNNKYADLRLPASDIKNYSVKMEGSYNNVYASFEKTPLPVSDTLPSTAKNKPARSATIGAVPPTPPTPPTPAVAPTPPNPATTYYYTDSVTVSNGNVNINTEWVNEKVERALKTAEQVQVRSLSVRRNDSNTNFTAKVGDGSGLRFELRCTYCTVDFK</sequence>
<dbReference type="AlphaFoldDB" id="A0A917IXY8"/>
<organism evidence="2 3">
    <name type="scientific">Filimonas zeae</name>
    <dbReference type="NCBI Taxonomy" id="1737353"/>
    <lineage>
        <taxon>Bacteria</taxon>
        <taxon>Pseudomonadati</taxon>
        <taxon>Bacteroidota</taxon>
        <taxon>Chitinophagia</taxon>
        <taxon>Chitinophagales</taxon>
        <taxon>Chitinophagaceae</taxon>
        <taxon>Filimonas</taxon>
    </lineage>
</organism>
<accession>A0A917IXY8</accession>
<dbReference type="Proteomes" id="UP000627292">
    <property type="component" value="Unassembled WGS sequence"/>
</dbReference>
<dbReference type="EMBL" id="BMIB01000002">
    <property type="protein sequence ID" value="GGH67492.1"/>
    <property type="molecule type" value="Genomic_DNA"/>
</dbReference>